<protein>
    <recommendedName>
        <fullName evidence="3">Restriction endonuclease type IV Mrr domain-containing protein</fullName>
    </recommendedName>
</protein>
<comment type="caution">
    <text evidence="4">The sequence shown here is derived from an EMBL/GenBank/DDBJ whole genome shotgun (WGS) entry which is preliminary data.</text>
</comment>
<dbReference type="GO" id="GO:0015666">
    <property type="term" value="F:restriction endodeoxyribonuclease activity"/>
    <property type="evidence" value="ECO:0007669"/>
    <property type="project" value="TreeGrafter"/>
</dbReference>
<organism evidence="4 5">
    <name type="scientific">Commensalibacter melissae</name>
    <dbReference type="NCBI Taxonomy" id="2070537"/>
    <lineage>
        <taxon>Bacteria</taxon>
        <taxon>Pseudomonadati</taxon>
        <taxon>Pseudomonadota</taxon>
        <taxon>Alphaproteobacteria</taxon>
        <taxon>Acetobacterales</taxon>
        <taxon>Acetobacteraceae</taxon>
    </lineage>
</organism>
<keyword evidence="5" id="KW-1185">Reference proteome</keyword>
<gene>
    <name evidence="4" type="ORF">DK869_04925</name>
</gene>
<name>A0A318N1B2_9PROT</name>
<evidence type="ECO:0000256" key="1">
    <source>
        <dbReference type="SAM" id="Phobius"/>
    </source>
</evidence>
<evidence type="ECO:0000313" key="4">
    <source>
        <dbReference type="EMBL" id="PXZ00741.1"/>
    </source>
</evidence>
<proteinExistence type="predicted"/>
<dbReference type="EMBL" id="QGLT01000002">
    <property type="protein sequence ID" value="PXZ00741.1"/>
    <property type="molecule type" value="Genomic_DNA"/>
</dbReference>
<accession>A0A318N1B2</accession>
<dbReference type="InterPro" id="IPR011335">
    <property type="entry name" value="Restrct_endonuc-II-like"/>
</dbReference>
<keyword evidence="1" id="KW-1133">Transmembrane helix</keyword>
<dbReference type="AlphaFoldDB" id="A0A318N1B2"/>
<keyword evidence="2" id="KW-0732">Signal</keyword>
<dbReference type="Pfam" id="PF04471">
    <property type="entry name" value="Mrr_cat"/>
    <property type="match status" value="1"/>
</dbReference>
<dbReference type="Gene3D" id="3.40.1350.10">
    <property type="match status" value="1"/>
</dbReference>
<dbReference type="GO" id="GO:0003677">
    <property type="term" value="F:DNA binding"/>
    <property type="evidence" value="ECO:0007669"/>
    <property type="project" value="InterPro"/>
</dbReference>
<evidence type="ECO:0000313" key="5">
    <source>
        <dbReference type="Proteomes" id="UP000247565"/>
    </source>
</evidence>
<dbReference type="PANTHER" id="PTHR30015:SF6">
    <property type="entry name" value="SLL1429 PROTEIN"/>
    <property type="match status" value="1"/>
</dbReference>
<sequence>MLPKFAFNLLFFSFYLFYPFASQAATNNWQIESVTNNQIIIKKKEKKFNFFINLKINQPILIKLALIQFDNQFNKQPSIVFKTDHHSYYLKKKQNTHPFIYETSLNTDQSNIFAKEIITKKNAYITFPNQTIELSLQGTTSIFNTALKIISEEKNSYTNNTTFFILYNFKNLIFTYPYQWIFIFIIVFITIFTIRKKFTLRNSFLKFTSFYRKKRAMKLAINEIKRHRKILTLKREQLCYKDDYGSIIEDRWFKEIQRFIKTRIRPRLTKKNLVDLLPSIKKQLVKHIHIIVEQTNLEKKQNVNNVNYLKPLEYEAFCANLLQQIGWDAKVTNASGDQGADVIAYKNNKTLILQCKLYTKPVGNKAVQEVLSAKEFYHADYAAVVSNASYTVSARQLASSVQVALLHHELLQQFAKKL</sequence>
<feature type="transmembrane region" description="Helical" evidence="1">
    <location>
        <begin position="176"/>
        <end position="194"/>
    </location>
</feature>
<dbReference type="InterPro" id="IPR052906">
    <property type="entry name" value="Type_IV_Methyl-Rstrct_Enzyme"/>
</dbReference>
<dbReference type="PANTHER" id="PTHR30015">
    <property type="entry name" value="MRR RESTRICTION SYSTEM PROTEIN"/>
    <property type="match status" value="1"/>
</dbReference>
<feature type="chain" id="PRO_5016345443" description="Restriction endonuclease type IV Mrr domain-containing protein" evidence="2">
    <location>
        <begin position="25"/>
        <end position="418"/>
    </location>
</feature>
<evidence type="ECO:0000259" key="3">
    <source>
        <dbReference type="Pfam" id="PF04471"/>
    </source>
</evidence>
<feature type="signal peptide" evidence="2">
    <location>
        <begin position="1"/>
        <end position="24"/>
    </location>
</feature>
<keyword evidence="1" id="KW-0472">Membrane</keyword>
<dbReference type="GO" id="GO:0009307">
    <property type="term" value="P:DNA restriction-modification system"/>
    <property type="evidence" value="ECO:0007669"/>
    <property type="project" value="InterPro"/>
</dbReference>
<dbReference type="InterPro" id="IPR011856">
    <property type="entry name" value="tRNA_endonuc-like_dom_sf"/>
</dbReference>
<evidence type="ECO:0000256" key="2">
    <source>
        <dbReference type="SAM" id="SignalP"/>
    </source>
</evidence>
<reference evidence="4 5" key="1">
    <citation type="submission" date="2018-05" db="EMBL/GenBank/DDBJ databases">
        <title>Reference genomes for bee gut microbiota database.</title>
        <authorList>
            <person name="Ellegaard K.M."/>
        </authorList>
    </citation>
    <scope>NUCLEOTIDE SEQUENCE [LARGE SCALE GENOMIC DNA]</scope>
    <source>
        <strain evidence="4 5">ESL0284</strain>
    </source>
</reference>
<feature type="domain" description="Restriction endonuclease type IV Mrr" evidence="3">
    <location>
        <begin position="309"/>
        <end position="413"/>
    </location>
</feature>
<dbReference type="InterPro" id="IPR007560">
    <property type="entry name" value="Restrct_endonuc_IV_Mrr"/>
</dbReference>
<dbReference type="SUPFAM" id="SSF52980">
    <property type="entry name" value="Restriction endonuclease-like"/>
    <property type="match status" value="1"/>
</dbReference>
<keyword evidence="1" id="KW-0812">Transmembrane</keyword>
<dbReference type="Proteomes" id="UP000247565">
    <property type="component" value="Unassembled WGS sequence"/>
</dbReference>